<dbReference type="RefSeq" id="XP_067488780.1">
    <property type="nucleotide sequence ID" value="XM_067637244.1"/>
</dbReference>
<sequence length="445" mass="50842">MLTCSDFATCKVLKEIRMPDMTSNPSSFRGQQLGYRLDKCGRGGIEAIELHPFKPYYARAQQQLSTMPAAIQQVFEEFCARMEPEVIEASARLDPLEDRSTKIRTKTFAFFHDYIHELKDCQEAPNELEYPIKMIFRMPASEHSVFMDNRRIILNAWSSEFWNKFYRFRGEFEDLRDKYNEKAGLLASYCDRVAEAAGSDDVTIDSHLLDLKMVNVFRKSKEAMQKLDDRIIPVIKRFEALESVALKAKEIIWKIHDLPDKLKTKKLKDGFSVLTWEIVIRVNEDWANELERLNVKLINDTMSGTDLADLENPRSRKCKSLKILNKVFGCPKESTEGIKIADPDNEAYALNIVTEALADMALAKLLAKNRDIEDKYPQASSSPPSHTSLVRNSPNAPVRKRAFSFIESDYNVEDARSFSPQPVISSAPSPTSNPEIGVFDEMDID</sequence>
<proteinExistence type="predicted"/>
<dbReference type="EMBL" id="SAEB01000009">
    <property type="protein sequence ID" value="RVD83236.1"/>
    <property type="molecule type" value="Genomic_DNA"/>
</dbReference>
<feature type="compositionally biased region" description="Polar residues" evidence="1">
    <location>
        <begin position="378"/>
        <end position="395"/>
    </location>
</feature>
<feature type="compositionally biased region" description="Polar residues" evidence="1">
    <location>
        <begin position="418"/>
        <end position="434"/>
    </location>
</feature>
<gene>
    <name evidence="2" type="ORF">DFL_007632</name>
</gene>
<accession>A0A436ZWW7</accession>
<evidence type="ECO:0000313" key="2">
    <source>
        <dbReference type="EMBL" id="RVD83236.1"/>
    </source>
</evidence>
<feature type="region of interest" description="Disordered" evidence="1">
    <location>
        <begin position="417"/>
        <end position="445"/>
    </location>
</feature>
<comment type="caution">
    <text evidence="2">The sequence shown here is derived from an EMBL/GenBank/DDBJ whole genome shotgun (WGS) entry which is preliminary data.</text>
</comment>
<dbReference type="AlphaFoldDB" id="A0A436ZWW7"/>
<dbReference type="Proteomes" id="UP000283090">
    <property type="component" value="Unassembled WGS sequence"/>
</dbReference>
<organism evidence="2 3">
    <name type="scientific">Arthrobotrys flagrans</name>
    <name type="common">Nematode-trapping fungus</name>
    <name type="synonym">Trichothecium flagrans</name>
    <dbReference type="NCBI Taxonomy" id="97331"/>
    <lineage>
        <taxon>Eukaryota</taxon>
        <taxon>Fungi</taxon>
        <taxon>Dikarya</taxon>
        <taxon>Ascomycota</taxon>
        <taxon>Pezizomycotina</taxon>
        <taxon>Orbiliomycetes</taxon>
        <taxon>Orbiliales</taxon>
        <taxon>Orbiliaceae</taxon>
        <taxon>Arthrobotrys</taxon>
    </lineage>
</organism>
<protein>
    <submittedName>
        <fullName evidence="2">Uncharacterized protein</fullName>
    </submittedName>
</protein>
<evidence type="ECO:0000256" key="1">
    <source>
        <dbReference type="SAM" id="MobiDB-lite"/>
    </source>
</evidence>
<reference evidence="2 3" key="1">
    <citation type="submission" date="2019-01" db="EMBL/GenBank/DDBJ databases">
        <title>Intercellular communication is required for trap formation in the nematode-trapping fungus Duddingtonia flagrans.</title>
        <authorList>
            <person name="Youssar L."/>
            <person name="Wernet V."/>
            <person name="Hensel N."/>
            <person name="Hildebrandt H.-G."/>
            <person name="Fischer R."/>
        </authorList>
    </citation>
    <scope>NUCLEOTIDE SEQUENCE [LARGE SCALE GENOMIC DNA]</scope>
    <source>
        <strain evidence="2 3">CBS H-5679</strain>
    </source>
</reference>
<dbReference type="GeneID" id="93589943"/>
<dbReference type="OrthoDB" id="5320220at2759"/>
<dbReference type="VEuPathDB" id="FungiDB:DFL_007632"/>
<name>A0A436ZWW7_ARTFL</name>
<feature type="region of interest" description="Disordered" evidence="1">
    <location>
        <begin position="375"/>
        <end position="395"/>
    </location>
</feature>
<evidence type="ECO:0000313" key="3">
    <source>
        <dbReference type="Proteomes" id="UP000283090"/>
    </source>
</evidence>
<keyword evidence="3" id="KW-1185">Reference proteome</keyword>